<evidence type="ECO:0000313" key="6">
    <source>
        <dbReference type="Proteomes" id="UP001348492"/>
    </source>
</evidence>
<keyword evidence="6" id="KW-1185">Reference proteome</keyword>
<name>A0ABZ2EV24_9FIRM</name>
<organism evidence="5 6">
    <name type="scientific">Terrisporobacter glycolicus ATCC 14880 = DSM 1288</name>
    <dbReference type="NCBI Taxonomy" id="1121315"/>
    <lineage>
        <taxon>Bacteria</taxon>
        <taxon>Bacillati</taxon>
        <taxon>Bacillota</taxon>
        <taxon>Clostridia</taxon>
        <taxon>Peptostreptococcales</taxon>
        <taxon>Peptostreptococcaceae</taxon>
        <taxon>Terrisporobacter</taxon>
    </lineage>
</organism>
<dbReference type="SUPFAM" id="SSF158499">
    <property type="entry name" value="DnaD domain-like"/>
    <property type="match status" value="1"/>
</dbReference>
<dbReference type="NCBIfam" id="TIGR01446">
    <property type="entry name" value="DnaD_dom"/>
    <property type="match status" value="1"/>
</dbReference>
<proteinExistence type="inferred from homology"/>
<dbReference type="Pfam" id="PF07261">
    <property type="entry name" value="DnaB_2"/>
    <property type="match status" value="1"/>
</dbReference>
<reference evidence="5 6" key="1">
    <citation type="journal article" date="2023" name="PLoS ONE">
        <title>Genome-based metabolic and phylogenomic analysis of three Terrisporobacter species.</title>
        <authorList>
            <person name="Boer T."/>
            <person name="Bengelsdorf F.R."/>
            <person name="Bomeke M."/>
            <person name="Daniel R."/>
            <person name="Poehlein A."/>
        </authorList>
    </citation>
    <scope>NUCLEOTIDE SEQUENCE [LARGE SCALE GENOMIC DNA]</scope>
    <source>
        <strain evidence="5 6">DSM 1288</strain>
    </source>
</reference>
<feature type="compositionally biased region" description="Basic residues" evidence="2">
    <location>
        <begin position="171"/>
        <end position="185"/>
    </location>
</feature>
<dbReference type="Pfam" id="PF09681">
    <property type="entry name" value="Phage_rep_org_N"/>
    <property type="match status" value="1"/>
</dbReference>
<evidence type="ECO:0000259" key="4">
    <source>
        <dbReference type="Pfam" id="PF09681"/>
    </source>
</evidence>
<feature type="region of interest" description="Disordered" evidence="2">
    <location>
        <begin position="159"/>
        <end position="190"/>
    </location>
</feature>
<feature type="domain" description="Phage replisome organiser N-terminal" evidence="4">
    <location>
        <begin position="7"/>
        <end position="122"/>
    </location>
</feature>
<dbReference type="Proteomes" id="UP001348492">
    <property type="component" value="Chromosome"/>
</dbReference>
<evidence type="ECO:0000256" key="2">
    <source>
        <dbReference type="SAM" id="MobiDB-lite"/>
    </source>
</evidence>
<dbReference type="NCBIfam" id="TIGR01714">
    <property type="entry name" value="phage_rep_org_N"/>
    <property type="match status" value="1"/>
</dbReference>
<dbReference type="InterPro" id="IPR006343">
    <property type="entry name" value="DnaB/C_C"/>
</dbReference>
<dbReference type="RefSeq" id="WP_018590757.1">
    <property type="nucleotide sequence ID" value="NZ_CP117523.1"/>
</dbReference>
<gene>
    <name evidence="5" type="ORF">TEGL_21880</name>
</gene>
<comment type="similarity">
    <text evidence="1">Belongs to the DnaB/DnaD family.</text>
</comment>
<evidence type="ECO:0000256" key="1">
    <source>
        <dbReference type="ARBA" id="ARBA00093462"/>
    </source>
</evidence>
<protein>
    <recommendedName>
        <fullName evidence="7">DnaD domain protein</fullName>
    </recommendedName>
</protein>
<dbReference type="Gene3D" id="1.10.10.630">
    <property type="entry name" value="DnaD domain-like"/>
    <property type="match status" value="1"/>
</dbReference>
<accession>A0ABZ2EV24</accession>
<evidence type="ECO:0000259" key="3">
    <source>
        <dbReference type="Pfam" id="PF07261"/>
    </source>
</evidence>
<dbReference type="InterPro" id="IPR034829">
    <property type="entry name" value="DnaD-like_sf"/>
</dbReference>
<evidence type="ECO:0000313" key="5">
    <source>
        <dbReference type="EMBL" id="WWD83774.1"/>
    </source>
</evidence>
<sequence length="312" mass="36632">MAKTYFWLKIQEDFYRQKEIKILRQMERGATYIIIYQKMLIHSLKNGNKLFYDNLKDSFEEELALIIDEEVEDVKATLDFLKRANLIDSITEEEYVLAQVEELTGGESEGAKRVRKHRENKKAELNNDKITDETFCNKNVTLDIDIDKELEKEKELDKDLDKDLGQNSNAKNHKKSKKHNKKNSKSKCVSRSVDENLGKISKLYEDNIGPIYPANTQYFIEISEKIHWTLFNRAIEICIDKSNTTPGYLKGIIRKWDEQKIYTLDALKAKDMEQLNKNSSKNKLKYNTCEEEKIDENLIREMKELEKKLGVS</sequence>
<dbReference type="InterPro" id="IPR010056">
    <property type="entry name" value="Phage_rep_org__N"/>
</dbReference>
<evidence type="ECO:0008006" key="7">
    <source>
        <dbReference type="Google" id="ProtNLM"/>
    </source>
</evidence>
<dbReference type="EMBL" id="CP117523">
    <property type="protein sequence ID" value="WWD83774.1"/>
    <property type="molecule type" value="Genomic_DNA"/>
</dbReference>
<feature type="domain" description="DnaB/C C-terminal" evidence="3">
    <location>
        <begin position="203"/>
        <end position="270"/>
    </location>
</feature>